<reference evidence="1" key="2">
    <citation type="submission" date="1996-05" db="EMBL/GenBank/DDBJ databases">
        <authorList>
            <person name="Schubert"/>
        </authorList>
    </citation>
    <scope>NUCLEOTIDE SEQUENCE</scope>
</reference>
<dbReference type="EMBL" id="X81139">
    <property type="protein sequence ID" value="CAA57045.1"/>
    <property type="molecule type" value="Genomic_RNA"/>
</dbReference>
<organism evidence="1">
    <name type="scientific">Garlic latent virus</name>
    <dbReference type="NCBI Taxonomy" id="12458"/>
    <lineage>
        <taxon>Viruses</taxon>
        <taxon>Riboviria</taxon>
        <taxon>Orthornavirae</taxon>
        <taxon>Kitrinoviricota</taxon>
        <taxon>Alsuviricetes</taxon>
        <taxon>Tymovirales</taxon>
        <taxon>Betaflexiviridae</taxon>
        <taxon>Quinvirinae</taxon>
        <taxon>Carlavirus</taxon>
        <taxon>Carlavirus latensascalonici</taxon>
        <taxon>Shallot latent virus</taxon>
    </lineage>
</organism>
<evidence type="ECO:0000313" key="1">
    <source>
        <dbReference type="EMBL" id="CAA57045.1"/>
    </source>
</evidence>
<sequence length="86" mass="9260">MGVLGVLLKDELSISINVISVVSIAMSGLAHVTKLSVTWKWNSSFVVGRLGILPKIHKVGKTLSIVLIMQKLIEPSYACIVECSVP</sequence>
<name>Q67548_9VIRU</name>
<proteinExistence type="predicted"/>
<accession>Q67548</accession>
<protein>
    <submittedName>
        <fullName evidence="1">9,8K protein</fullName>
    </submittedName>
</protein>
<reference evidence="1" key="1">
    <citation type="submission" date="1994-08" db="EMBL/GenBank/DDBJ databases">
        <authorList>
            <person name="Schubert J."/>
        </authorList>
    </citation>
    <scope>NUCLEOTIDE SEQUENCE</scope>
</reference>